<dbReference type="InterPro" id="IPR003708">
    <property type="entry name" value="SecB"/>
</dbReference>
<evidence type="ECO:0000313" key="2">
    <source>
        <dbReference type="EMBL" id="MCZ3667789.1"/>
    </source>
</evidence>
<comment type="caution">
    <text evidence="2">The sequence shown here is derived from an EMBL/GenBank/DDBJ whole genome shotgun (WGS) entry which is preliminary data.</text>
</comment>
<name>A0AAP3DP43_9LACO</name>
<evidence type="ECO:0000256" key="1">
    <source>
        <dbReference type="ARBA" id="ARBA00009990"/>
    </source>
</evidence>
<dbReference type="GO" id="GO:0051082">
    <property type="term" value="F:unfolded protein binding"/>
    <property type="evidence" value="ECO:0007669"/>
    <property type="project" value="InterPro"/>
</dbReference>
<proteinExistence type="inferred from homology"/>
<evidence type="ECO:0000313" key="3">
    <source>
        <dbReference type="EMBL" id="MCZ3781518.1"/>
    </source>
</evidence>
<comment type="similarity">
    <text evidence="1">Belongs to the SecB family.</text>
</comment>
<reference evidence="2 5" key="1">
    <citation type="submission" date="2022-01" db="EMBL/GenBank/DDBJ databases">
        <title>VMRC isolate genome collection.</title>
        <authorList>
            <person name="France M."/>
            <person name="Rutt L."/>
            <person name="Humphrys M."/>
            <person name="Ravel J."/>
        </authorList>
    </citation>
    <scope>NUCLEOTIDE SEQUENCE</scope>
    <source>
        <strain evidence="3 5">C0030B4</strain>
        <strain evidence="2">C0048A1</strain>
    </source>
</reference>
<dbReference type="RefSeq" id="WP_124031745.1">
    <property type="nucleotide sequence ID" value="NZ_CAJFIS010000001.1"/>
</dbReference>
<protein>
    <submittedName>
        <fullName evidence="2">Protein-export chaperone SecB</fullName>
    </submittedName>
</protein>
<dbReference type="InterPro" id="IPR035958">
    <property type="entry name" value="SecB-like_sf"/>
</dbReference>
<sequence length="141" mass="16317">MDTQNNQSIIQFTNPELVESIFMENPNYSGSEKVSQKLNISSEHDKIVEENKYEKSTTVSLTVTNFDKIDMNSKLPFFIRETMKAKFIWKKGLNNNDEENLLKINAASLLLSYIRPQVRNITSLSKFSEQNIPFIDFTSQI</sequence>
<dbReference type="SUPFAM" id="SSF54611">
    <property type="entry name" value="SecB-like"/>
    <property type="match status" value="1"/>
</dbReference>
<organism evidence="2 4">
    <name type="scientific">Limosilactobacillus vaginalis</name>
    <dbReference type="NCBI Taxonomy" id="1633"/>
    <lineage>
        <taxon>Bacteria</taxon>
        <taxon>Bacillati</taxon>
        <taxon>Bacillota</taxon>
        <taxon>Bacilli</taxon>
        <taxon>Lactobacillales</taxon>
        <taxon>Lactobacillaceae</taxon>
        <taxon>Limosilactobacillus</taxon>
    </lineage>
</organism>
<dbReference type="Gene3D" id="3.10.420.10">
    <property type="entry name" value="SecB-like"/>
    <property type="match status" value="1"/>
</dbReference>
<dbReference type="Pfam" id="PF02556">
    <property type="entry name" value="SecB"/>
    <property type="match status" value="1"/>
</dbReference>
<dbReference type="Proteomes" id="UP001527392">
    <property type="component" value="Unassembled WGS sequence"/>
</dbReference>
<dbReference type="EMBL" id="JAKHMS010000009">
    <property type="protein sequence ID" value="MCZ3781518.1"/>
    <property type="molecule type" value="Genomic_DNA"/>
</dbReference>
<evidence type="ECO:0000313" key="4">
    <source>
        <dbReference type="Proteomes" id="UP001212401"/>
    </source>
</evidence>
<keyword evidence="5" id="KW-1185">Reference proteome</keyword>
<dbReference type="GO" id="GO:0051262">
    <property type="term" value="P:protein tetramerization"/>
    <property type="evidence" value="ECO:0007669"/>
    <property type="project" value="InterPro"/>
</dbReference>
<evidence type="ECO:0000313" key="5">
    <source>
        <dbReference type="Proteomes" id="UP001527392"/>
    </source>
</evidence>
<dbReference type="Proteomes" id="UP001212401">
    <property type="component" value="Unassembled WGS sequence"/>
</dbReference>
<dbReference type="EMBL" id="JAKHPH010000012">
    <property type="protein sequence ID" value="MCZ3667789.1"/>
    <property type="molecule type" value="Genomic_DNA"/>
</dbReference>
<dbReference type="AlphaFoldDB" id="A0AAP3DP43"/>
<dbReference type="GO" id="GO:0015031">
    <property type="term" value="P:protein transport"/>
    <property type="evidence" value="ECO:0007669"/>
    <property type="project" value="InterPro"/>
</dbReference>
<gene>
    <name evidence="3" type="ORF">L2504_05115</name>
    <name evidence="2" type="ORF">L2724_05770</name>
</gene>
<accession>A0AAP3DP43</accession>